<evidence type="ECO:0008006" key="4">
    <source>
        <dbReference type="Google" id="ProtNLM"/>
    </source>
</evidence>
<accession>A0A0D8J9Q3</accession>
<dbReference type="RefSeq" id="WP_045030832.1">
    <property type="nucleotide sequence ID" value="NZ_JRHC01000003.1"/>
</dbReference>
<keyword evidence="3" id="KW-1185">Reference proteome</keyword>
<reference evidence="2 3" key="1">
    <citation type="submission" date="2014-09" db="EMBL/GenBank/DDBJ databases">
        <title>Draft Genome Sequence of Draconibacterium sp. JN14CK-3.</title>
        <authorList>
            <person name="Dong C."/>
            <person name="Lai Q."/>
            <person name="Shao Z."/>
        </authorList>
    </citation>
    <scope>NUCLEOTIDE SEQUENCE [LARGE SCALE GENOMIC DNA]</scope>
    <source>
        <strain evidence="2 3">JN14CK-3</strain>
    </source>
</reference>
<dbReference type="AlphaFoldDB" id="A0A0D8J9Q3"/>
<evidence type="ECO:0000256" key="1">
    <source>
        <dbReference type="SAM" id="SignalP"/>
    </source>
</evidence>
<evidence type="ECO:0000313" key="2">
    <source>
        <dbReference type="EMBL" id="KJF43474.1"/>
    </source>
</evidence>
<dbReference type="EMBL" id="JRHC01000003">
    <property type="protein sequence ID" value="KJF43474.1"/>
    <property type="molecule type" value="Genomic_DNA"/>
</dbReference>
<protein>
    <recommendedName>
        <fullName evidence="4">Type IX secretion system membrane protein PorP/SprF</fullName>
    </recommendedName>
</protein>
<sequence>MRISPKILVCFILLCSGLNSRAQNETYLLPFDNRIEINPGLAGLNKNSSYRTGNQYSYLNSEETYNLFYATWDAYSNKLKGGVALNFRQGMLSKQNITTTSLGFYYSGFPIKISDSKILFTAGTDVLAATKHWAVAFLNNVIPHDNDALIQQGESFFRYYIFKPKFGFLWTNNSLQIGVTSMVLHTRNVAYSLIEPTTSLGYTLYVSKKMDNRVRDLYSKPFEMSPELIIFYREEVTIARLRLLAEYTDKTWGAFIQNDFTNQITTLGGTIGYRHNFMRFNLNAGMGIPGASDYNAFICELSFNIIVPPFRHSKYNPWAPPKR</sequence>
<dbReference type="InterPro" id="IPR019861">
    <property type="entry name" value="PorP/SprF_Bacteroidetes"/>
</dbReference>
<name>A0A0D8J9Q3_9BACT</name>
<dbReference type="STRING" id="1544798.LH29_14740"/>
<dbReference type="Pfam" id="PF11751">
    <property type="entry name" value="PorP_SprF"/>
    <property type="match status" value="1"/>
</dbReference>
<gene>
    <name evidence="2" type="ORF">LH29_14740</name>
</gene>
<feature type="chain" id="PRO_5002331077" description="Type IX secretion system membrane protein PorP/SprF" evidence="1">
    <location>
        <begin position="23"/>
        <end position="323"/>
    </location>
</feature>
<organism evidence="2 3">
    <name type="scientific">Draconibacterium sediminis</name>
    <dbReference type="NCBI Taxonomy" id="1544798"/>
    <lineage>
        <taxon>Bacteria</taxon>
        <taxon>Pseudomonadati</taxon>
        <taxon>Bacteroidota</taxon>
        <taxon>Bacteroidia</taxon>
        <taxon>Marinilabiliales</taxon>
        <taxon>Prolixibacteraceae</taxon>
        <taxon>Draconibacterium</taxon>
    </lineage>
</organism>
<dbReference type="OrthoDB" id="1117979at2"/>
<dbReference type="Proteomes" id="UP000032544">
    <property type="component" value="Unassembled WGS sequence"/>
</dbReference>
<keyword evidence="1" id="KW-0732">Signal</keyword>
<evidence type="ECO:0000313" key="3">
    <source>
        <dbReference type="Proteomes" id="UP000032544"/>
    </source>
</evidence>
<comment type="caution">
    <text evidence="2">The sequence shown here is derived from an EMBL/GenBank/DDBJ whole genome shotgun (WGS) entry which is preliminary data.</text>
</comment>
<proteinExistence type="predicted"/>
<feature type="signal peptide" evidence="1">
    <location>
        <begin position="1"/>
        <end position="22"/>
    </location>
</feature>